<sequence length="206" mass="22573">MDHLKKIWLTAAGACAALFTTIALAQDPITEFLLHSNTATARVPPAPRASSAAQAATASAASGDDSLVLEPEFDGREKTSEDVARRFQEVKGLMDRVCSQPSNQPYFAKTPCIATSLSDSQASDTSKATAQEVQAARRVFRQIDAINEKTRKIMIASGQDAHEDAVRSSQTRLDPKVKENQDALLTGRRSWGEYNRARLELTRRIR</sequence>
<proteinExistence type="predicted"/>
<dbReference type="EMBL" id="JAKNCT010000005">
    <property type="protein sequence ID" value="MCG5030828.1"/>
    <property type="molecule type" value="Genomic_DNA"/>
</dbReference>
<evidence type="ECO:0000256" key="1">
    <source>
        <dbReference type="SAM" id="MobiDB-lite"/>
    </source>
</evidence>
<feature type="chain" id="PRO_5046978268" evidence="2">
    <location>
        <begin position="26"/>
        <end position="206"/>
    </location>
</feature>
<protein>
    <submittedName>
        <fullName evidence="3">Uncharacterized protein</fullName>
    </submittedName>
</protein>
<gene>
    <name evidence="3" type="ORF">MAF45_05130</name>
</gene>
<dbReference type="RefSeq" id="WP_237978483.1">
    <property type="nucleotide sequence ID" value="NZ_JAKNCT010000005.1"/>
</dbReference>
<reference evidence="3 4" key="1">
    <citation type="submission" date="2022-02" db="EMBL/GenBank/DDBJ databases">
        <title>Mesosutterella porci, a novel member of the family Sutterellaceae from pig feces.</title>
        <authorList>
            <person name="Wylensek D."/>
            <person name="Clavel T."/>
        </authorList>
    </citation>
    <scope>NUCLEOTIDE SEQUENCE [LARGE SCALE GENOMIC DNA]</scope>
    <source>
        <strain evidence="4">oilRF-744-wt-GAM-9</strain>
    </source>
</reference>
<evidence type="ECO:0000313" key="3">
    <source>
        <dbReference type="EMBL" id="MCG5030828.1"/>
    </source>
</evidence>
<accession>A0ABS9MQD2</accession>
<evidence type="ECO:0000313" key="4">
    <source>
        <dbReference type="Proteomes" id="UP001297600"/>
    </source>
</evidence>
<evidence type="ECO:0000256" key="2">
    <source>
        <dbReference type="SAM" id="SignalP"/>
    </source>
</evidence>
<keyword evidence="2" id="KW-0732">Signal</keyword>
<feature type="region of interest" description="Disordered" evidence="1">
    <location>
        <begin position="56"/>
        <end position="81"/>
    </location>
</feature>
<organism evidence="3 4">
    <name type="scientific">Mesosutterella porci</name>
    <dbReference type="NCBI Taxonomy" id="2915351"/>
    <lineage>
        <taxon>Bacteria</taxon>
        <taxon>Pseudomonadati</taxon>
        <taxon>Pseudomonadota</taxon>
        <taxon>Betaproteobacteria</taxon>
        <taxon>Burkholderiales</taxon>
        <taxon>Sutterellaceae</taxon>
        <taxon>Mesosutterella</taxon>
    </lineage>
</organism>
<keyword evidence="4" id="KW-1185">Reference proteome</keyword>
<dbReference type="Proteomes" id="UP001297600">
    <property type="component" value="Unassembled WGS sequence"/>
</dbReference>
<name>A0ABS9MQD2_9BURK</name>
<feature type="signal peptide" evidence="2">
    <location>
        <begin position="1"/>
        <end position="25"/>
    </location>
</feature>
<comment type="caution">
    <text evidence="3">The sequence shown here is derived from an EMBL/GenBank/DDBJ whole genome shotgun (WGS) entry which is preliminary data.</text>
</comment>